<dbReference type="GO" id="GO:0043565">
    <property type="term" value="F:sequence-specific DNA binding"/>
    <property type="evidence" value="ECO:0007669"/>
    <property type="project" value="TreeGrafter"/>
</dbReference>
<accession>A0A2W1JG93</accession>
<dbReference type="FunFam" id="1.10.10.10:FF:000001">
    <property type="entry name" value="LysR family transcriptional regulator"/>
    <property type="match status" value="1"/>
</dbReference>
<dbReference type="GO" id="GO:0003700">
    <property type="term" value="F:DNA-binding transcription factor activity"/>
    <property type="evidence" value="ECO:0007669"/>
    <property type="project" value="InterPro"/>
</dbReference>
<dbReference type="Proteomes" id="UP000248857">
    <property type="component" value="Unassembled WGS sequence"/>
</dbReference>
<sequence length="294" mass="32410">MDILSLRLFLRIAELGGVTAAARDLSLSPASASARLVKLEETVGFRLFNRTTRAVSLTTDGETFIPYAQQTVETLETGLKAVRGQGSEAQGLLRVAMPGSFGRMYVIPALAEFHALHPLVSLDLRLSDEVLDVVEGAYDLIIRNASLTDSSLIVRKLAADRRLLVASPTYLKRHGVPSTPDDLAEHQCVILAENNRWKFENGQAVSAPRSFVVNDGEAMRKMIEHGMGIGTKSVWNASESLKSGLLIEVLPEFPLVTEASIWLLYPSRRIMASKVHAMIDFLLKRFQPVPPWEC</sequence>
<proteinExistence type="inferred from homology"/>
<dbReference type="InterPro" id="IPR036388">
    <property type="entry name" value="WH-like_DNA-bd_sf"/>
</dbReference>
<comment type="similarity">
    <text evidence="1">Belongs to the LysR transcriptional regulatory family.</text>
</comment>
<dbReference type="PANTHER" id="PTHR30537:SF5">
    <property type="entry name" value="HTH-TYPE TRANSCRIPTIONAL ACTIVATOR TTDR-RELATED"/>
    <property type="match status" value="1"/>
</dbReference>
<dbReference type="PROSITE" id="PS50931">
    <property type="entry name" value="HTH_LYSR"/>
    <property type="match status" value="1"/>
</dbReference>
<evidence type="ECO:0000256" key="4">
    <source>
        <dbReference type="ARBA" id="ARBA00023163"/>
    </source>
</evidence>
<organism evidence="6 7">
    <name type="scientific">Acaryochloris thomasi RCC1774</name>
    <dbReference type="NCBI Taxonomy" id="1764569"/>
    <lineage>
        <taxon>Bacteria</taxon>
        <taxon>Bacillati</taxon>
        <taxon>Cyanobacteriota</taxon>
        <taxon>Cyanophyceae</taxon>
        <taxon>Acaryochloridales</taxon>
        <taxon>Acaryochloridaceae</taxon>
        <taxon>Acaryochloris</taxon>
        <taxon>Acaryochloris thomasi</taxon>
    </lineage>
</organism>
<dbReference type="RefSeq" id="WP_110987134.1">
    <property type="nucleotide sequence ID" value="NZ_CAWNWM010000010.1"/>
</dbReference>
<dbReference type="Gene3D" id="1.10.10.10">
    <property type="entry name" value="Winged helix-like DNA-binding domain superfamily/Winged helix DNA-binding domain"/>
    <property type="match status" value="1"/>
</dbReference>
<evidence type="ECO:0000256" key="1">
    <source>
        <dbReference type="ARBA" id="ARBA00009437"/>
    </source>
</evidence>
<dbReference type="AlphaFoldDB" id="A0A2W1JG93"/>
<evidence type="ECO:0000313" key="6">
    <source>
        <dbReference type="EMBL" id="PZD72436.1"/>
    </source>
</evidence>
<keyword evidence="3" id="KW-0238">DNA-binding</keyword>
<evidence type="ECO:0000259" key="5">
    <source>
        <dbReference type="PROSITE" id="PS50931"/>
    </source>
</evidence>
<dbReference type="Pfam" id="PF03466">
    <property type="entry name" value="LysR_substrate"/>
    <property type="match status" value="1"/>
</dbReference>
<keyword evidence="2" id="KW-0805">Transcription regulation</keyword>
<reference evidence="6 7" key="1">
    <citation type="journal article" date="2018" name="Sci. Rep.">
        <title>A novel species of the marine cyanobacterium Acaryochloris with a unique pigment content and lifestyle.</title>
        <authorList>
            <person name="Partensky F."/>
            <person name="Six C."/>
            <person name="Ratin M."/>
            <person name="Garczarek L."/>
            <person name="Vaulot D."/>
            <person name="Probert I."/>
            <person name="Calteau A."/>
            <person name="Gourvil P."/>
            <person name="Marie D."/>
            <person name="Grebert T."/>
            <person name="Bouchier C."/>
            <person name="Le Panse S."/>
            <person name="Gachenot M."/>
            <person name="Rodriguez F."/>
            <person name="Garrido J.L."/>
        </authorList>
    </citation>
    <scope>NUCLEOTIDE SEQUENCE [LARGE SCALE GENOMIC DNA]</scope>
    <source>
        <strain evidence="6 7">RCC1774</strain>
    </source>
</reference>
<feature type="domain" description="HTH lysR-type" evidence="5">
    <location>
        <begin position="1"/>
        <end position="58"/>
    </location>
</feature>
<dbReference type="PANTHER" id="PTHR30537">
    <property type="entry name" value="HTH-TYPE TRANSCRIPTIONAL REGULATOR"/>
    <property type="match status" value="1"/>
</dbReference>
<evidence type="ECO:0000313" key="7">
    <source>
        <dbReference type="Proteomes" id="UP000248857"/>
    </source>
</evidence>
<dbReference type="CDD" id="cd08422">
    <property type="entry name" value="PBP2_CrgA_like"/>
    <property type="match status" value="1"/>
</dbReference>
<gene>
    <name evidence="6" type="primary">dmlR_9</name>
    <name evidence="6" type="ORF">C1752_03743</name>
</gene>
<name>A0A2W1JG93_9CYAN</name>
<dbReference type="SUPFAM" id="SSF53850">
    <property type="entry name" value="Periplasmic binding protein-like II"/>
    <property type="match status" value="1"/>
</dbReference>
<comment type="caution">
    <text evidence="6">The sequence shown here is derived from an EMBL/GenBank/DDBJ whole genome shotgun (WGS) entry which is preliminary data.</text>
</comment>
<dbReference type="Pfam" id="PF00126">
    <property type="entry name" value="HTH_1"/>
    <property type="match status" value="1"/>
</dbReference>
<dbReference type="InterPro" id="IPR000847">
    <property type="entry name" value="LysR_HTH_N"/>
</dbReference>
<evidence type="ECO:0000256" key="3">
    <source>
        <dbReference type="ARBA" id="ARBA00023125"/>
    </source>
</evidence>
<dbReference type="Gene3D" id="3.40.190.290">
    <property type="match status" value="1"/>
</dbReference>
<dbReference type="SUPFAM" id="SSF46785">
    <property type="entry name" value="Winged helix' DNA-binding domain"/>
    <property type="match status" value="1"/>
</dbReference>
<evidence type="ECO:0000256" key="2">
    <source>
        <dbReference type="ARBA" id="ARBA00023015"/>
    </source>
</evidence>
<dbReference type="OrthoDB" id="9778774at2"/>
<dbReference type="InterPro" id="IPR005119">
    <property type="entry name" value="LysR_subst-bd"/>
</dbReference>
<dbReference type="GO" id="GO:0006351">
    <property type="term" value="P:DNA-templated transcription"/>
    <property type="evidence" value="ECO:0007669"/>
    <property type="project" value="TreeGrafter"/>
</dbReference>
<dbReference type="EMBL" id="PQWO01000010">
    <property type="protein sequence ID" value="PZD72436.1"/>
    <property type="molecule type" value="Genomic_DNA"/>
</dbReference>
<protein>
    <submittedName>
        <fullName evidence="6">HTH-type transcriptional regulator DmlR</fullName>
    </submittedName>
</protein>
<keyword evidence="4" id="KW-0804">Transcription</keyword>
<keyword evidence="7" id="KW-1185">Reference proteome</keyword>
<dbReference type="InterPro" id="IPR058163">
    <property type="entry name" value="LysR-type_TF_proteobact-type"/>
</dbReference>
<dbReference type="InterPro" id="IPR036390">
    <property type="entry name" value="WH_DNA-bd_sf"/>
</dbReference>